<name>A0A7X3CNW7_9BACL</name>
<evidence type="ECO:0000259" key="1">
    <source>
        <dbReference type="PROSITE" id="PS51186"/>
    </source>
</evidence>
<dbReference type="PANTHER" id="PTHR43792:SF9">
    <property type="entry name" value="RIBOSOMAL-PROTEIN-ALANINE ACETYLTRANSFERASE"/>
    <property type="match status" value="1"/>
</dbReference>
<proteinExistence type="predicted"/>
<evidence type="ECO:0000313" key="3">
    <source>
        <dbReference type="Proteomes" id="UP000447876"/>
    </source>
</evidence>
<feature type="domain" description="N-acetyltransferase" evidence="1">
    <location>
        <begin position="36"/>
        <end position="185"/>
    </location>
</feature>
<dbReference type="Proteomes" id="UP000447876">
    <property type="component" value="Unassembled WGS sequence"/>
</dbReference>
<dbReference type="PROSITE" id="PS51186">
    <property type="entry name" value="GNAT"/>
    <property type="match status" value="1"/>
</dbReference>
<dbReference type="AlphaFoldDB" id="A0A7X3CNW7"/>
<dbReference type="InterPro" id="IPR016181">
    <property type="entry name" value="Acyl_CoA_acyltransferase"/>
</dbReference>
<gene>
    <name evidence="2" type="ORF">GNP95_14650</name>
</gene>
<dbReference type="RefSeq" id="WP_155611623.1">
    <property type="nucleotide sequence ID" value="NZ_WNZW01000005.1"/>
</dbReference>
<dbReference type="Gene3D" id="3.40.630.30">
    <property type="match status" value="1"/>
</dbReference>
<comment type="caution">
    <text evidence="2">The sequence shown here is derived from an EMBL/GenBank/DDBJ whole genome shotgun (WGS) entry which is preliminary data.</text>
</comment>
<dbReference type="InterPro" id="IPR000182">
    <property type="entry name" value="GNAT_dom"/>
</dbReference>
<dbReference type="Pfam" id="PF13302">
    <property type="entry name" value="Acetyltransf_3"/>
    <property type="match status" value="1"/>
</dbReference>
<dbReference type="SUPFAM" id="SSF55729">
    <property type="entry name" value="Acyl-CoA N-acyltransferases (Nat)"/>
    <property type="match status" value="1"/>
</dbReference>
<accession>A0A7X3CNW7</accession>
<evidence type="ECO:0000313" key="2">
    <source>
        <dbReference type="EMBL" id="MUG46229.1"/>
    </source>
</evidence>
<dbReference type="GO" id="GO:0008999">
    <property type="term" value="F:protein-N-terminal-alanine acetyltransferase activity"/>
    <property type="evidence" value="ECO:0007669"/>
    <property type="project" value="TreeGrafter"/>
</dbReference>
<dbReference type="GO" id="GO:0005737">
    <property type="term" value="C:cytoplasm"/>
    <property type="evidence" value="ECO:0007669"/>
    <property type="project" value="TreeGrafter"/>
</dbReference>
<dbReference type="InterPro" id="IPR051531">
    <property type="entry name" value="N-acetyltransferase"/>
</dbReference>
<dbReference type="EMBL" id="WNZW01000005">
    <property type="protein sequence ID" value="MUG46229.1"/>
    <property type="molecule type" value="Genomic_DNA"/>
</dbReference>
<protein>
    <submittedName>
        <fullName evidence="2">GNAT family N-acetyltransferase</fullName>
    </submittedName>
</protein>
<reference evidence="2 3" key="1">
    <citation type="submission" date="2019-11" db="EMBL/GenBank/DDBJ databases">
        <title>Draft genome sequences of five Paenibacillus species of dairy origin.</title>
        <authorList>
            <person name="Olajide A.M."/>
            <person name="Chen S."/>
            <person name="Lapointe G."/>
        </authorList>
    </citation>
    <scope>NUCLEOTIDE SEQUENCE [LARGE SCALE GENOMIC DNA]</scope>
    <source>
        <strain evidence="2 3">12CR55</strain>
    </source>
</reference>
<keyword evidence="2" id="KW-0808">Transferase</keyword>
<dbReference type="OrthoDB" id="9785602at2"/>
<organism evidence="2 3">
    <name type="scientific">Paenibacillus woosongensis</name>
    <dbReference type="NCBI Taxonomy" id="307580"/>
    <lineage>
        <taxon>Bacteria</taxon>
        <taxon>Bacillati</taxon>
        <taxon>Bacillota</taxon>
        <taxon>Bacilli</taxon>
        <taxon>Bacillales</taxon>
        <taxon>Paenibacillaceae</taxon>
        <taxon>Paenibacillus</taxon>
    </lineage>
</organism>
<dbReference type="CDD" id="cd04301">
    <property type="entry name" value="NAT_SF"/>
    <property type="match status" value="1"/>
</dbReference>
<sequence length="204" mass="23523">MFDRFPALSTERLQLREVTLEDMEAAAELYGNSVMMKTRQGPEKHLDIQASKDSRRTAVPERETAAHRIQEWFMTPYQEQKGIRFGIYLKNSNRLIGSCGFYRWNKAHYKAELVFDIHSEYRKRGLLKEALNALIAFGFDSMKLNRIEARIEGGNQPAQRTLLSLGFRHEGIERESEFEDGKFIDIACFSLLKGDGPPPVHLVK</sequence>
<dbReference type="PANTHER" id="PTHR43792">
    <property type="entry name" value="GNAT FAMILY, PUTATIVE (AFU_ORTHOLOGUE AFUA_3G00765)-RELATED-RELATED"/>
    <property type="match status" value="1"/>
</dbReference>